<keyword evidence="2" id="KW-1133">Transmembrane helix</keyword>
<keyword evidence="2" id="KW-0472">Membrane</keyword>
<feature type="region of interest" description="Disordered" evidence="1">
    <location>
        <begin position="81"/>
        <end position="116"/>
    </location>
</feature>
<feature type="chain" id="PRO_5035425239" evidence="3">
    <location>
        <begin position="32"/>
        <end position="286"/>
    </location>
</feature>
<reference evidence="4" key="1">
    <citation type="submission" date="2022-01" db="EMBL/GenBank/DDBJ databases">
        <authorList>
            <person name="Braso-Vives M."/>
        </authorList>
    </citation>
    <scope>NUCLEOTIDE SEQUENCE</scope>
</reference>
<feature type="transmembrane region" description="Helical" evidence="2">
    <location>
        <begin position="259"/>
        <end position="279"/>
    </location>
</feature>
<protein>
    <submittedName>
        <fullName evidence="4">Hypp5784 protein</fullName>
    </submittedName>
</protein>
<evidence type="ECO:0000256" key="1">
    <source>
        <dbReference type="SAM" id="MobiDB-lite"/>
    </source>
</evidence>
<keyword evidence="5" id="KW-1185">Reference proteome</keyword>
<feature type="compositionally biased region" description="Polar residues" evidence="1">
    <location>
        <begin position="85"/>
        <end position="94"/>
    </location>
</feature>
<keyword evidence="2" id="KW-0812">Transmembrane</keyword>
<organism evidence="4 5">
    <name type="scientific">Branchiostoma lanceolatum</name>
    <name type="common">Common lancelet</name>
    <name type="synonym">Amphioxus lanceolatum</name>
    <dbReference type="NCBI Taxonomy" id="7740"/>
    <lineage>
        <taxon>Eukaryota</taxon>
        <taxon>Metazoa</taxon>
        <taxon>Chordata</taxon>
        <taxon>Cephalochordata</taxon>
        <taxon>Leptocardii</taxon>
        <taxon>Amphioxiformes</taxon>
        <taxon>Branchiostomatidae</taxon>
        <taxon>Branchiostoma</taxon>
    </lineage>
</organism>
<dbReference type="AlphaFoldDB" id="A0A8J9VG63"/>
<evidence type="ECO:0000313" key="5">
    <source>
        <dbReference type="Proteomes" id="UP000838412"/>
    </source>
</evidence>
<proteinExistence type="predicted"/>
<evidence type="ECO:0000313" key="4">
    <source>
        <dbReference type="EMBL" id="CAH1239274.1"/>
    </source>
</evidence>
<accession>A0A8J9VG63</accession>
<dbReference type="OrthoDB" id="10322593at2759"/>
<evidence type="ECO:0000256" key="3">
    <source>
        <dbReference type="SAM" id="SignalP"/>
    </source>
</evidence>
<name>A0A8J9VG63_BRALA</name>
<evidence type="ECO:0000256" key="2">
    <source>
        <dbReference type="SAM" id="Phobius"/>
    </source>
</evidence>
<feature type="signal peptide" evidence="3">
    <location>
        <begin position="1"/>
        <end position="31"/>
    </location>
</feature>
<gene>
    <name evidence="4" type="primary">Hypp5784</name>
    <name evidence="4" type="ORF">BLAG_LOCUS3624</name>
</gene>
<dbReference type="EMBL" id="OV696696">
    <property type="protein sequence ID" value="CAH1239274.1"/>
    <property type="molecule type" value="Genomic_DNA"/>
</dbReference>
<sequence length="286" mass="31422">MGAANRTREAASLFCTVFGVVTFFLAPCSQADVSSGKYMGLVDENGQDYPNVDESRVVTLDGADDLTSDDEGSGAVAGGSFLATEVTSMQTPPSEYSGEEEMDKEDERNPSNDTESPLCPQFCCTTNMSCFYVMSNATRKPEVECSCDGFSAEKNCVIDNKDIWEELVESEETSRGICIEFHMINALNETGYKINCHIEGVSDFTFTTVHWDRQNGTVRPTVAPSQEVWLHYRPCVLYIEVNSTKPPNPAGLNKSVELALQYIGTGLCFFFIGIIMTSCREVKVAV</sequence>
<dbReference type="Proteomes" id="UP000838412">
    <property type="component" value="Chromosome 11"/>
</dbReference>
<keyword evidence="3" id="KW-0732">Signal</keyword>